<dbReference type="SMART" id="SM00100">
    <property type="entry name" value="cNMP"/>
    <property type="match status" value="1"/>
</dbReference>
<dbReference type="Gene3D" id="1.10.10.10">
    <property type="entry name" value="Winged helix-like DNA-binding domain superfamily/Winged helix DNA-binding domain"/>
    <property type="match status" value="1"/>
</dbReference>
<feature type="domain" description="Cyclic nucleotide-binding" evidence="4">
    <location>
        <begin position="17"/>
        <end position="136"/>
    </location>
</feature>
<comment type="caution">
    <text evidence="6">The sequence shown here is derived from an EMBL/GenBank/DDBJ whole genome shotgun (WGS) entry which is preliminary data.</text>
</comment>
<dbReference type="PANTHER" id="PTHR24567:SF28">
    <property type="entry name" value="LISTERIOLYSIN REGULATORY PROTEIN"/>
    <property type="match status" value="1"/>
</dbReference>
<dbReference type="Pfam" id="PF13545">
    <property type="entry name" value="HTH_Crp_2"/>
    <property type="match status" value="1"/>
</dbReference>
<dbReference type="PROSITE" id="PS50042">
    <property type="entry name" value="CNMP_BINDING_3"/>
    <property type="match status" value="1"/>
</dbReference>
<keyword evidence="3" id="KW-0804">Transcription</keyword>
<feature type="domain" description="HTH crp-type" evidence="5">
    <location>
        <begin position="150"/>
        <end position="218"/>
    </location>
</feature>
<proteinExistence type="predicted"/>
<protein>
    <submittedName>
        <fullName evidence="6">Bacterial regulatory s, crp family protein</fullName>
    </submittedName>
</protein>
<accession>A0AA89KY62</accession>
<keyword evidence="2" id="KW-0238">DNA-binding</keyword>
<dbReference type="EMBL" id="AYZB01000003">
    <property type="protein sequence ID" value="KRM24119.1"/>
    <property type="molecule type" value="Genomic_DNA"/>
</dbReference>
<evidence type="ECO:0000256" key="1">
    <source>
        <dbReference type="ARBA" id="ARBA00023015"/>
    </source>
</evidence>
<evidence type="ECO:0000256" key="2">
    <source>
        <dbReference type="ARBA" id="ARBA00023125"/>
    </source>
</evidence>
<dbReference type="InterPro" id="IPR018490">
    <property type="entry name" value="cNMP-bd_dom_sf"/>
</dbReference>
<dbReference type="InterPro" id="IPR012318">
    <property type="entry name" value="HTH_CRP"/>
</dbReference>
<dbReference type="GO" id="GO:0005829">
    <property type="term" value="C:cytosol"/>
    <property type="evidence" value="ECO:0007669"/>
    <property type="project" value="TreeGrafter"/>
</dbReference>
<dbReference type="CDD" id="cd00038">
    <property type="entry name" value="CAP_ED"/>
    <property type="match status" value="1"/>
</dbReference>
<evidence type="ECO:0000256" key="3">
    <source>
        <dbReference type="ARBA" id="ARBA00023163"/>
    </source>
</evidence>
<dbReference type="Pfam" id="PF00027">
    <property type="entry name" value="cNMP_binding"/>
    <property type="match status" value="1"/>
</dbReference>
<dbReference type="InterPro" id="IPR014710">
    <property type="entry name" value="RmlC-like_jellyroll"/>
</dbReference>
<organism evidence="6 7">
    <name type="scientific">Latilactobacillus graminis DSM 20719</name>
    <dbReference type="NCBI Taxonomy" id="1423752"/>
    <lineage>
        <taxon>Bacteria</taxon>
        <taxon>Bacillati</taxon>
        <taxon>Bacillota</taxon>
        <taxon>Bacilli</taxon>
        <taxon>Lactobacillales</taxon>
        <taxon>Lactobacillaceae</taxon>
        <taxon>Latilactobacillus</taxon>
    </lineage>
</organism>
<dbReference type="GO" id="GO:0003677">
    <property type="term" value="F:DNA binding"/>
    <property type="evidence" value="ECO:0007669"/>
    <property type="project" value="UniProtKB-KW"/>
</dbReference>
<evidence type="ECO:0000259" key="4">
    <source>
        <dbReference type="PROSITE" id="PS50042"/>
    </source>
</evidence>
<dbReference type="InterPro" id="IPR036390">
    <property type="entry name" value="WH_DNA-bd_sf"/>
</dbReference>
<dbReference type="InterPro" id="IPR000595">
    <property type="entry name" value="cNMP-bd_dom"/>
</dbReference>
<gene>
    <name evidence="6" type="ORF">FC90_GL000593</name>
</gene>
<dbReference type="SUPFAM" id="SSF51206">
    <property type="entry name" value="cAMP-binding domain-like"/>
    <property type="match status" value="1"/>
</dbReference>
<keyword evidence="1" id="KW-0805">Transcription regulation</keyword>
<dbReference type="CDD" id="cd00092">
    <property type="entry name" value="HTH_CRP"/>
    <property type="match status" value="1"/>
</dbReference>
<evidence type="ECO:0000313" key="7">
    <source>
        <dbReference type="Proteomes" id="UP000050823"/>
    </source>
</evidence>
<dbReference type="SUPFAM" id="SSF46785">
    <property type="entry name" value="Winged helix' DNA-binding domain"/>
    <property type="match status" value="1"/>
</dbReference>
<name>A0AA89KY62_9LACO</name>
<dbReference type="GO" id="GO:0003700">
    <property type="term" value="F:DNA-binding transcription factor activity"/>
    <property type="evidence" value="ECO:0007669"/>
    <property type="project" value="TreeGrafter"/>
</dbReference>
<evidence type="ECO:0000313" key="6">
    <source>
        <dbReference type="EMBL" id="KRM24119.1"/>
    </source>
</evidence>
<dbReference type="InterPro" id="IPR050397">
    <property type="entry name" value="Env_Response_Regulators"/>
</dbReference>
<dbReference type="InterPro" id="IPR036388">
    <property type="entry name" value="WH-like_DNA-bd_sf"/>
</dbReference>
<dbReference type="SMART" id="SM00419">
    <property type="entry name" value="HTH_CRP"/>
    <property type="match status" value="1"/>
</dbReference>
<dbReference type="PANTHER" id="PTHR24567">
    <property type="entry name" value="CRP FAMILY TRANSCRIPTIONAL REGULATORY PROTEIN"/>
    <property type="match status" value="1"/>
</dbReference>
<reference evidence="6 7" key="1">
    <citation type="journal article" date="2015" name="Genome Announc.">
        <title>Expanding the biotechnology potential of lactobacilli through comparative genomics of 213 strains and associated genera.</title>
        <authorList>
            <person name="Sun Z."/>
            <person name="Harris H.M."/>
            <person name="McCann A."/>
            <person name="Guo C."/>
            <person name="Argimon S."/>
            <person name="Zhang W."/>
            <person name="Yang X."/>
            <person name="Jeffery I.B."/>
            <person name="Cooney J.C."/>
            <person name="Kagawa T.F."/>
            <person name="Liu W."/>
            <person name="Song Y."/>
            <person name="Salvetti E."/>
            <person name="Wrobel A."/>
            <person name="Rasinkangas P."/>
            <person name="Parkhill J."/>
            <person name="Rea M.C."/>
            <person name="O'Sullivan O."/>
            <person name="Ritari J."/>
            <person name="Douillard F.P."/>
            <person name="Paul Ross R."/>
            <person name="Yang R."/>
            <person name="Briner A.E."/>
            <person name="Felis G.E."/>
            <person name="de Vos W.M."/>
            <person name="Barrangou R."/>
            <person name="Klaenhammer T.R."/>
            <person name="Caufield P.W."/>
            <person name="Cui Y."/>
            <person name="Zhang H."/>
            <person name="O'Toole P.W."/>
        </authorList>
    </citation>
    <scope>NUCLEOTIDE SEQUENCE [LARGE SCALE GENOMIC DNA]</scope>
    <source>
        <strain evidence="6 7">DSM 20719</strain>
    </source>
</reference>
<dbReference type="Gene3D" id="2.60.120.10">
    <property type="entry name" value="Jelly Rolls"/>
    <property type="match status" value="1"/>
</dbReference>
<dbReference type="PROSITE" id="PS51063">
    <property type="entry name" value="HTH_CRP_2"/>
    <property type="match status" value="1"/>
</dbReference>
<dbReference type="Proteomes" id="UP000050823">
    <property type="component" value="Unassembled WGS sequence"/>
</dbReference>
<sequence length="224" mass="25340">MVEVVAEQHICAEIVPIFSYLDQDSLVKISAITRHEQVSKGALVMSPTDQKRLVILAQGKVKVYQLSSAGKEQLLRIMEPGDFEGEKLLFKAQDEPLYGEALQDSVICTLSRAAFQKLLLTYPAISLKLLEAITDKMARLEKQANLINIESIESRIVTYLIDLTKANGETHVTIPMKLKELATYIGTTPETLSRKLKHLESDGLIERQGRKIRLLDYEYLEDFY</sequence>
<evidence type="ECO:0000259" key="5">
    <source>
        <dbReference type="PROSITE" id="PS51063"/>
    </source>
</evidence>
<dbReference type="AlphaFoldDB" id="A0AA89KY62"/>
<dbReference type="PRINTS" id="PR00034">
    <property type="entry name" value="HTHCRP"/>
</dbReference>